<evidence type="ECO:0000256" key="4">
    <source>
        <dbReference type="ARBA" id="ARBA00023242"/>
    </source>
</evidence>
<dbReference type="EMBL" id="CAXIEN010000020">
    <property type="protein sequence ID" value="CAL1265861.1"/>
    <property type="molecule type" value="Genomic_DNA"/>
</dbReference>
<dbReference type="GO" id="GO:0051603">
    <property type="term" value="P:proteolysis involved in protein catabolic process"/>
    <property type="evidence" value="ECO:0007669"/>
    <property type="project" value="InterPro"/>
</dbReference>
<dbReference type="CDD" id="cd03757">
    <property type="entry name" value="proteasome_beta_type_1"/>
    <property type="match status" value="1"/>
</dbReference>
<comment type="caution">
    <text evidence="6">The sequence shown here is derived from an EMBL/GenBank/DDBJ whole genome shotgun (WGS) entry which is preliminary data.</text>
</comment>
<dbReference type="PROSITE" id="PS51476">
    <property type="entry name" value="PROTEASOME_BETA_2"/>
    <property type="match status" value="1"/>
</dbReference>
<dbReference type="InterPro" id="IPR029055">
    <property type="entry name" value="Ntn_hydrolases_N"/>
</dbReference>
<dbReference type="InterPro" id="IPR001353">
    <property type="entry name" value="Proteasome_sua/b"/>
</dbReference>
<evidence type="ECO:0000313" key="6">
    <source>
        <dbReference type="EMBL" id="CAL1265861.1"/>
    </source>
</evidence>
<evidence type="ECO:0000256" key="5">
    <source>
        <dbReference type="ARBA" id="ARBA00026071"/>
    </source>
</evidence>
<comment type="subcellular location">
    <subcellularLocation>
        <location evidence="1">Nucleus</location>
    </subcellularLocation>
</comment>
<dbReference type="InterPro" id="IPR023333">
    <property type="entry name" value="Proteasome_suB-type"/>
</dbReference>
<dbReference type="Gene3D" id="3.60.20.10">
    <property type="entry name" value="Glutamine Phosphoribosylpyrophosphate, subunit 1, domain 1"/>
    <property type="match status" value="1"/>
</dbReference>
<keyword evidence="2" id="KW-0963">Cytoplasm</keyword>
<dbReference type="AlphaFoldDB" id="A0AAV1Z3A5"/>
<keyword evidence="8" id="KW-1185">Reference proteome</keyword>
<dbReference type="PANTHER" id="PTHR32194">
    <property type="entry name" value="METALLOPROTEASE TLDD"/>
    <property type="match status" value="1"/>
</dbReference>
<name>A0AAV1Z3A5_9ARAC</name>
<protein>
    <recommendedName>
        <fullName evidence="9">Proteasome subunit beta type</fullName>
    </recommendedName>
</protein>
<dbReference type="SUPFAM" id="SSF56235">
    <property type="entry name" value="N-terminal nucleophile aminohydrolases (Ntn hydrolases)"/>
    <property type="match status" value="1"/>
</dbReference>
<keyword evidence="3" id="KW-0647">Proteasome</keyword>
<dbReference type="GO" id="GO:0005839">
    <property type="term" value="C:proteasome core complex"/>
    <property type="evidence" value="ECO:0007669"/>
    <property type="project" value="InterPro"/>
</dbReference>
<gene>
    <name evidence="7" type="ORF">LARSCL_LOCUS14290</name>
    <name evidence="6" type="ORF">LARSCL_LOCUS2786</name>
</gene>
<evidence type="ECO:0000256" key="3">
    <source>
        <dbReference type="ARBA" id="ARBA00022942"/>
    </source>
</evidence>
<organism evidence="6 8">
    <name type="scientific">Larinioides sclopetarius</name>
    <dbReference type="NCBI Taxonomy" id="280406"/>
    <lineage>
        <taxon>Eukaryota</taxon>
        <taxon>Metazoa</taxon>
        <taxon>Ecdysozoa</taxon>
        <taxon>Arthropoda</taxon>
        <taxon>Chelicerata</taxon>
        <taxon>Arachnida</taxon>
        <taxon>Araneae</taxon>
        <taxon>Araneomorphae</taxon>
        <taxon>Entelegynae</taxon>
        <taxon>Araneoidea</taxon>
        <taxon>Araneidae</taxon>
        <taxon>Larinioides</taxon>
    </lineage>
</organism>
<proteinExistence type="predicted"/>
<accession>A0AAV1Z3A5</accession>
<evidence type="ECO:0000256" key="1">
    <source>
        <dbReference type="ARBA" id="ARBA00004123"/>
    </source>
</evidence>
<dbReference type="EMBL" id="CAXIEN010000205">
    <property type="protein sequence ID" value="CAL1286512.1"/>
    <property type="molecule type" value="Genomic_DNA"/>
</dbReference>
<evidence type="ECO:0000256" key="2">
    <source>
        <dbReference type="ARBA" id="ARBA00022490"/>
    </source>
</evidence>
<evidence type="ECO:0008006" key="9">
    <source>
        <dbReference type="Google" id="ProtNLM"/>
    </source>
</evidence>
<dbReference type="GO" id="GO:0005634">
    <property type="term" value="C:nucleus"/>
    <property type="evidence" value="ECO:0007669"/>
    <property type="project" value="UniProtKB-SubCell"/>
</dbReference>
<keyword evidence="4" id="KW-0539">Nucleus</keyword>
<comment type="subunit">
    <text evidence="5">The 26S proteasome consists of a 20S proteasome core and two 19S regulatory subunits. The 20S proteasome core is composed of 28 subunits that are arranged in four stacked rings, resulting in a barrel-shaped structure. The two end rings are each formed by seven alpha subunits, and the two central rings are each formed by seven beta subunits. The catalytic chamber with the active sites is on the inside of the barrel.</text>
</comment>
<sequence length="238" mass="26605">MSAMMDMHRNQIEMFSKPKQLGFSPYESNEGSIVAIGGEDYAIIASDTRLSTGYSIYSRNQPKLFKLSDKTVLGSAGCWCDVLTLTRIVEARLKMYRHEHNKEMSTPAVSQLLSTLLYYKRFFPYYAANVVAGLDEDGKGCVYNYDSVGSKGCEKYIAAGSSQHLLQPLLDNQLYFQAAFKNMEGPRPPPLTLEKAISLVQDVFTSAAERDIYTGDSVVMNIITKGGIKEITFELRKD</sequence>
<dbReference type="PANTHER" id="PTHR32194:SF2">
    <property type="entry name" value="PROTEASOME SUBUNIT BETA TYPE-1"/>
    <property type="match status" value="1"/>
</dbReference>
<evidence type="ECO:0000313" key="8">
    <source>
        <dbReference type="Proteomes" id="UP001497382"/>
    </source>
</evidence>
<dbReference type="GO" id="GO:0005737">
    <property type="term" value="C:cytoplasm"/>
    <property type="evidence" value="ECO:0007669"/>
    <property type="project" value="TreeGrafter"/>
</dbReference>
<dbReference type="Pfam" id="PF00227">
    <property type="entry name" value="Proteasome"/>
    <property type="match status" value="1"/>
</dbReference>
<evidence type="ECO:0000313" key="7">
    <source>
        <dbReference type="EMBL" id="CAL1286512.1"/>
    </source>
</evidence>
<reference evidence="6 8" key="1">
    <citation type="submission" date="2024-04" db="EMBL/GenBank/DDBJ databases">
        <authorList>
            <person name="Rising A."/>
            <person name="Reimegard J."/>
            <person name="Sonavane S."/>
            <person name="Akerstrom W."/>
            <person name="Nylinder S."/>
            <person name="Hedman E."/>
            <person name="Kallberg Y."/>
        </authorList>
    </citation>
    <scope>NUCLEOTIDE SEQUENCE [LARGE SCALE GENOMIC DNA]</scope>
</reference>
<dbReference type="FunFam" id="3.60.20.10:FF:000027">
    <property type="entry name" value="Proteasome subunit beta type-6"/>
    <property type="match status" value="1"/>
</dbReference>
<dbReference type="Proteomes" id="UP001497382">
    <property type="component" value="Unassembled WGS sequence"/>
</dbReference>